<reference evidence="3" key="1">
    <citation type="journal article" date="2019" name="Int. J. Syst. Evol. Microbiol.">
        <title>Halobacteriovorax valvorus sp. nov., a novel prokaryotic predator isolated from coastal seawater of China.</title>
        <authorList>
            <person name="Chen M.-X."/>
        </authorList>
    </citation>
    <scope>NUCLEOTIDE SEQUENCE [LARGE SCALE GENOMIC DNA]</scope>
    <source>
        <strain evidence="3">BL9</strain>
    </source>
</reference>
<gene>
    <name evidence="2" type="ORF">DAY19_04860</name>
</gene>
<keyword evidence="1" id="KW-0472">Membrane</keyword>
<name>A0ABY0IKU2_9BACT</name>
<evidence type="ECO:0000256" key="1">
    <source>
        <dbReference type="SAM" id="Phobius"/>
    </source>
</evidence>
<accession>A0ABY0IKU2</accession>
<dbReference type="RefSeq" id="WP_114706050.1">
    <property type="nucleotide sequence ID" value="NZ_QDKL01000001.1"/>
</dbReference>
<keyword evidence="3" id="KW-1185">Reference proteome</keyword>
<sequence length="99" mass="10869">MELVLLTTTILFLLLGVVLGYPLFFKPKKSGGPFRKVHNETNIANSNIVPLKSVFKYAIVFLVLAMITVIITGAGNLEFYKEAYSILAGLATILILLIL</sequence>
<evidence type="ECO:0008006" key="4">
    <source>
        <dbReference type="Google" id="ProtNLM"/>
    </source>
</evidence>
<protein>
    <recommendedName>
        <fullName evidence="4">DUF3784 domain-containing protein</fullName>
    </recommendedName>
</protein>
<dbReference type="Proteomes" id="UP000443582">
    <property type="component" value="Unassembled WGS sequence"/>
</dbReference>
<dbReference type="EMBL" id="QDKL01000001">
    <property type="protein sequence ID" value="RZF23104.1"/>
    <property type="molecule type" value="Genomic_DNA"/>
</dbReference>
<feature type="transmembrane region" description="Helical" evidence="1">
    <location>
        <begin position="82"/>
        <end position="98"/>
    </location>
</feature>
<evidence type="ECO:0000313" key="2">
    <source>
        <dbReference type="EMBL" id="RZF23104.1"/>
    </source>
</evidence>
<comment type="caution">
    <text evidence="2">The sequence shown here is derived from an EMBL/GenBank/DDBJ whole genome shotgun (WGS) entry which is preliminary data.</text>
</comment>
<evidence type="ECO:0000313" key="3">
    <source>
        <dbReference type="Proteomes" id="UP000443582"/>
    </source>
</evidence>
<keyword evidence="1" id="KW-1133">Transmembrane helix</keyword>
<feature type="transmembrane region" description="Helical" evidence="1">
    <location>
        <begin position="54"/>
        <end position="75"/>
    </location>
</feature>
<keyword evidence="1" id="KW-0812">Transmembrane</keyword>
<organism evidence="2 3">
    <name type="scientific">Halobacteriovorax vibrionivorans</name>
    <dbReference type="NCBI Taxonomy" id="2152716"/>
    <lineage>
        <taxon>Bacteria</taxon>
        <taxon>Pseudomonadati</taxon>
        <taxon>Bdellovibrionota</taxon>
        <taxon>Bacteriovoracia</taxon>
        <taxon>Bacteriovoracales</taxon>
        <taxon>Halobacteriovoraceae</taxon>
        <taxon>Halobacteriovorax</taxon>
    </lineage>
</organism>
<proteinExistence type="predicted"/>